<dbReference type="GO" id="GO:0016705">
    <property type="term" value="F:oxidoreductase activity, acting on paired donors, with incorporation or reduction of molecular oxygen"/>
    <property type="evidence" value="ECO:0007669"/>
    <property type="project" value="InterPro"/>
</dbReference>
<dbReference type="Proteomes" id="UP000247892">
    <property type="component" value="Unassembled WGS sequence"/>
</dbReference>
<feature type="domain" description="Luciferase-like" evidence="2">
    <location>
        <begin position="17"/>
        <end position="303"/>
    </location>
</feature>
<keyword evidence="1" id="KW-0560">Oxidoreductase</keyword>
<evidence type="ECO:0000256" key="1">
    <source>
        <dbReference type="ARBA" id="ARBA00023002"/>
    </source>
</evidence>
<organism evidence="3 4">
    <name type="scientific">Prauserella flavalba</name>
    <dbReference type="NCBI Taxonomy" id="1477506"/>
    <lineage>
        <taxon>Bacteria</taxon>
        <taxon>Bacillati</taxon>
        <taxon>Actinomycetota</taxon>
        <taxon>Actinomycetes</taxon>
        <taxon>Pseudonocardiales</taxon>
        <taxon>Pseudonocardiaceae</taxon>
        <taxon>Prauserella</taxon>
    </lineage>
</organism>
<keyword evidence="4" id="KW-1185">Reference proteome</keyword>
<proteinExistence type="predicted"/>
<evidence type="ECO:0000259" key="2">
    <source>
        <dbReference type="Pfam" id="PF00296"/>
    </source>
</evidence>
<dbReference type="InterPro" id="IPR011251">
    <property type="entry name" value="Luciferase-like_dom"/>
</dbReference>
<dbReference type="RefSeq" id="WP_110333951.1">
    <property type="nucleotide sequence ID" value="NZ_JBHVKT010000067.1"/>
</dbReference>
<evidence type="ECO:0000313" key="4">
    <source>
        <dbReference type="Proteomes" id="UP000247892"/>
    </source>
</evidence>
<dbReference type="PANTHER" id="PTHR43244">
    <property type="match status" value="1"/>
</dbReference>
<sequence>MTTNMRYLLQLHGNLPIETYPAVAARAEELGFEDVTVHDVLLRRPVWPVLCDIARATSRIQVGPNVTHPYLSHPVQIAANIAHLDELSGGRAVLGIGRGSMYELVGQTNPSTLKGVREAVDVIRAVITGDGSEYHGDVFQLGKSAKLHFGTGRRVPVYLGAHGPKGARLAGAHCEGLRLAAQWDPAYSTMLREEFHAGAEEAGRSRSDVDFVVENWTYVHPDRELARQGARRIMATFLPHLGPLLKFHDVPQAEVDAARAATRDGQTERLAEISDRTLDLFMAAGDLNDLVAGLKRWREAGFDAVSFSGELGPEPEVALELLGEAIKSA</sequence>
<dbReference type="Gene3D" id="3.20.20.30">
    <property type="entry name" value="Luciferase-like domain"/>
    <property type="match status" value="1"/>
</dbReference>
<reference evidence="3 4" key="1">
    <citation type="submission" date="2016-07" db="EMBL/GenBank/DDBJ databases">
        <title>Draft genome sequence of Prauserella sp. YIM 121212, isolated from alkaline soil.</title>
        <authorList>
            <person name="Ruckert C."/>
            <person name="Albersmeier A."/>
            <person name="Jiang C.-L."/>
            <person name="Jiang Y."/>
            <person name="Kalinowski J."/>
            <person name="Schneider O."/>
            <person name="Winkler A."/>
            <person name="Zotchev S.B."/>
        </authorList>
    </citation>
    <scope>NUCLEOTIDE SEQUENCE [LARGE SCALE GENOMIC DNA]</scope>
    <source>
        <strain evidence="3 4">YIM 121212</strain>
    </source>
</reference>
<comment type="caution">
    <text evidence="3">The sequence shown here is derived from an EMBL/GenBank/DDBJ whole genome shotgun (WGS) entry which is preliminary data.</text>
</comment>
<dbReference type="AlphaFoldDB" id="A0A318MGD9"/>
<dbReference type="PANTHER" id="PTHR43244:SF1">
    <property type="entry name" value="5,10-METHYLENETETRAHYDROMETHANOPTERIN REDUCTASE"/>
    <property type="match status" value="1"/>
</dbReference>
<dbReference type="OrthoDB" id="7816697at2"/>
<protein>
    <recommendedName>
        <fullName evidence="2">Luciferase-like domain-containing protein</fullName>
    </recommendedName>
</protein>
<gene>
    <name evidence="3" type="ORF">BA062_00125</name>
</gene>
<dbReference type="InterPro" id="IPR036661">
    <property type="entry name" value="Luciferase-like_sf"/>
</dbReference>
<evidence type="ECO:0000313" key="3">
    <source>
        <dbReference type="EMBL" id="PXY38210.1"/>
    </source>
</evidence>
<name>A0A318MGD9_9PSEU</name>
<accession>A0A318MGD9</accession>
<dbReference type="EMBL" id="MASU01000001">
    <property type="protein sequence ID" value="PXY38210.1"/>
    <property type="molecule type" value="Genomic_DNA"/>
</dbReference>
<dbReference type="InterPro" id="IPR050564">
    <property type="entry name" value="F420-G6PD/mer"/>
</dbReference>
<dbReference type="SUPFAM" id="SSF51679">
    <property type="entry name" value="Bacterial luciferase-like"/>
    <property type="match status" value="1"/>
</dbReference>
<dbReference type="CDD" id="cd01097">
    <property type="entry name" value="Tetrahydromethanopterin_reductase"/>
    <property type="match status" value="1"/>
</dbReference>
<dbReference type="Pfam" id="PF00296">
    <property type="entry name" value="Bac_luciferase"/>
    <property type="match status" value="1"/>
</dbReference>